<protein>
    <submittedName>
        <fullName evidence="1">Uncharacterized protein</fullName>
    </submittedName>
</protein>
<evidence type="ECO:0000313" key="1">
    <source>
        <dbReference type="EMBL" id="KAF9805471.1"/>
    </source>
</evidence>
<reference evidence="1" key="1">
    <citation type="submission" date="2020-11" db="EMBL/GenBank/DDBJ databases">
        <authorList>
            <person name="Koelle M."/>
            <person name="Horta M.A.C."/>
            <person name="Nowrousian M."/>
            <person name="Ohm R.A."/>
            <person name="Benz P."/>
            <person name="Pilgard A."/>
        </authorList>
    </citation>
    <scope>NUCLEOTIDE SEQUENCE</scope>
    <source>
        <strain evidence="1">FPRL280</strain>
    </source>
</reference>
<proteinExistence type="predicted"/>
<reference evidence="1" key="2">
    <citation type="journal article" name="Front. Microbiol.">
        <title>Degradative Capacity of Two Strains of Rhodonia placenta: From Phenotype to Genotype.</title>
        <authorList>
            <person name="Kolle M."/>
            <person name="Horta M.A.C."/>
            <person name="Nowrousian M."/>
            <person name="Ohm R.A."/>
            <person name="Benz J.P."/>
            <person name="Pilgard A."/>
        </authorList>
    </citation>
    <scope>NUCLEOTIDE SEQUENCE</scope>
    <source>
        <strain evidence="1">FPRL280</strain>
    </source>
</reference>
<organism evidence="1 2">
    <name type="scientific">Rhodonia placenta</name>
    <dbReference type="NCBI Taxonomy" id="104341"/>
    <lineage>
        <taxon>Eukaryota</taxon>
        <taxon>Fungi</taxon>
        <taxon>Dikarya</taxon>
        <taxon>Basidiomycota</taxon>
        <taxon>Agaricomycotina</taxon>
        <taxon>Agaricomycetes</taxon>
        <taxon>Polyporales</taxon>
        <taxon>Adustoporiaceae</taxon>
        <taxon>Rhodonia</taxon>
    </lineage>
</organism>
<evidence type="ECO:0000313" key="2">
    <source>
        <dbReference type="Proteomes" id="UP000639403"/>
    </source>
</evidence>
<name>A0A8H7TYT5_9APHY</name>
<dbReference type="AlphaFoldDB" id="A0A8H7TYT5"/>
<gene>
    <name evidence="1" type="ORF">IEO21_09033</name>
</gene>
<comment type="caution">
    <text evidence="1">The sequence shown here is derived from an EMBL/GenBank/DDBJ whole genome shotgun (WGS) entry which is preliminary data.</text>
</comment>
<dbReference type="EMBL" id="JADOXO010000380">
    <property type="protein sequence ID" value="KAF9805471.1"/>
    <property type="molecule type" value="Genomic_DNA"/>
</dbReference>
<dbReference type="Proteomes" id="UP000639403">
    <property type="component" value="Unassembled WGS sequence"/>
</dbReference>
<accession>A0A8H7TYT5</accession>
<sequence length="184" mass="20217">MYVSLSVDRARRWRAREDPDKLPRTRLGQIDAQIDHEHATTCLGPGQISSGEQLASSATRRRHPADSFRLLAAGAGPRGPDRWWLSGAARQPGVGPKYDAANEIARYATASPPAQPVRVKVWTPLDESCCCTVAVCEAFPAIPGRRKCGNEKKTTHKSRRPISRLFDAQARIEHKIGRTATATP</sequence>